<dbReference type="Proteomes" id="UP000001968">
    <property type="component" value="Chromosome"/>
</dbReference>
<dbReference type="GO" id="GO:0071973">
    <property type="term" value="P:bacterial-type flagellum-dependent cell motility"/>
    <property type="evidence" value="ECO:0007669"/>
    <property type="project" value="TreeGrafter"/>
</dbReference>
<evidence type="ECO:0000256" key="4">
    <source>
        <dbReference type="ARBA" id="ARBA00022795"/>
    </source>
</evidence>
<comment type="similarity">
    <text evidence="2">Belongs to the FliS family.</text>
</comment>
<evidence type="ECO:0000313" key="6">
    <source>
        <dbReference type="EMBL" id="ABI67584.1"/>
    </source>
</evidence>
<sequence length="168" mass="18883">MSVNAQAYNQYKKSVVETVAPEKLLLMLYDAAIKNINNAKKAIKEKDINRAHEQIMRTEEIIVELMSTLNMEYEISGRLFALYEYFYHRLTQANAQKDIVILDEVEGFLLELRGTWQEAINALKTAPSQDNKVEVEPVASVTPRIPSEAMGVKPINPATTAKGINITG</sequence>
<reference evidence="7" key="1">
    <citation type="journal article" date="2010" name="Environ. Microbiol.">
        <title>The genome of Syntrophomonas wolfei: new insights into syntrophic metabolism and biohydrogen production.</title>
        <authorList>
            <person name="Sieber J.R."/>
            <person name="Sims D.R."/>
            <person name="Han C."/>
            <person name="Kim E."/>
            <person name="Lykidis A."/>
            <person name="Lapidus A.L."/>
            <person name="McDonnald E."/>
            <person name="Rohlin L."/>
            <person name="Culley D.E."/>
            <person name="Gunsalus R."/>
            <person name="McInerney M.J."/>
        </authorList>
    </citation>
    <scope>NUCLEOTIDE SEQUENCE [LARGE SCALE GENOMIC DNA]</scope>
    <source>
        <strain evidence="7">DSM 2245B / Goettingen</strain>
    </source>
</reference>
<dbReference type="Gene3D" id="1.20.120.340">
    <property type="entry name" value="Flagellar protein FliS"/>
    <property type="match status" value="1"/>
</dbReference>
<organism evidence="6 7">
    <name type="scientific">Syntrophomonas wolfei subsp. wolfei (strain DSM 2245B / Goettingen)</name>
    <dbReference type="NCBI Taxonomy" id="335541"/>
    <lineage>
        <taxon>Bacteria</taxon>
        <taxon>Bacillati</taxon>
        <taxon>Bacillota</taxon>
        <taxon>Clostridia</taxon>
        <taxon>Eubacteriales</taxon>
        <taxon>Syntrophomonadaceae</taxon>
        <taxon>Syntrophomonas</taxon>
    </lineage>
</organism>
<dbReference type="InterPro" id="IPR036584">
    <property type="entry name" value="FliS_sf"/>
</dbReference>
<dbReference type="InterPro" id="IPR003713">
    <property type="entry name" value="FliS"/>
</dbReference>
<dbReference type="KEGG" id="swo:Swol_0232"/>
<evidence type="ECO:0000256" key="3">
    <source>
        <dbReference type="ARBA" id="ARBA00022490"/>
    </source>
</evidence>
<dbReference type="Pfam" id="PF02561">
    <property type="entry name" value="FliS"/>
    <property type="match status" value="1"/>
</dbReference>
<keyword evidence="3" id="KW-0963">Cytoplasm</keyword>
<dbReference type="STRING" id="335541.Swol_0232"/>
<dbReference type="HOGENOM" id="CLU_080373_3_2_9"/>
<dbReference type="PANTHER" id="PTHR34773">
    <property type="entry name" value="FLAGELLAR SECRETION CHAPERONE FLIS"/>
    <property type="match status" value="1"/>
</dbReference>
<evidence type="ECO:0000313" key="7">
    <source>
        <dbReference type="Proteomes" id="UP000001968"/>
    </source>
</evidence>
<dbReference type="NCBIfam" id="TIGR00208">
    <property type="entry name" value="fliS"/>
    <property type="match status" value="1"/>
</dbReference>
<dbReference type="eggNOG" id="COG1516">
    <property type="taxonomic scope" value="Bacteria"/>
</dbReference>
<protein>
    <submittedName>
        <fullName evidence="6">Flagellin-specific chaperone FliS-like protein</fullName>
    </submittedName>
</protein>
<dbReference type="PANTHER" id="PTHR34773:SF1">
    <property type="entry name" value="FLAGELLAR SECRETION CHAPERONE FLIS"/>
    <property type="match status" value="1"/>
</dbReference>
<keyword evidence="6" id="KW-0966">Cell projection</keyword>
<dbReference type="CDD" id="cd16098">
    <property type="entry name" value="FliS"/>
    <property type="match status" value="1"/>
</dbReference>
<name>Q0B0C0_SYNWW</name>
<accession>Q0B0C0</accession>
<dbReference type="GO" id="GO:0005829">
    <property type="term" value="C:cytosol"/>
    <property type="evidence" value="ECO:0007669"/>
    <property type="project" value="UniProtKB-SubCell"/>
</dbReference>
<dbReference type="AlphaFoldDB" id="Q0B0C0"/>
<dbReference type="RefSeq" id="WP_011639693.1">
    <property type="nucleotide sequence ID" value="NC_008346.1"/>
</dbReference>
<evidence type="ECO:0000256" key="1">
    <source>
        <dbReference type="ARBA" id="ARBA00004514"/>
    </source>
</evidence>
<keyword evidence="5" id="KW-0143">Chaperone</keyword>
<gene>
    <name evidence="6" type="ordered locus">Swol_0232</name>
</gene>
<proteinExistence type="inferred from homology"/>
<keyword evidence="7" id="KW-1185">Reference proteome</keyword>
<evidence type="ECO:0000256" key="2">
    <source>
        <dbReference type="ARBA" id="ARBA00008787"/>
    </source>
</evidence>
<keyword evidence="4" id="KW-1005">Bacterial flagellum biogenesis</keyword>
<keyword evidence="6" id="KW-0969">Cilium</keyword>
<keyword evidence="6" id="KW-0282">Flagellum</keyword>
<dbReference type="SUPFAM" id="SSF101116">
    <property type="entry name" value="Flagellar export chaperone FliS"/>
    <property type="match status" value="1"/>
</dbReference>
<dbReference type="GO" id="GO:0044780">
    <property type="term" value="P:bacterial-type flagellum assembly"/>
    <property type="evidence" value="ECO:0007669"/>
    <property type="project" value="InterPro"/>
</dbReference>
<evidence type="ECO:0000256" key="5">
    <source>
        <dbReference type="ARBA" id="ARBA00023186"/>
    </source>
</evidence>
<dbReference type="OrthoDB" id="1524959at2"/>
<comment type="subcellular location">
    <subcellularLocation>
        <location evidence="1">Cytoplasm</location>
        <location evidence="1">Cytosol</location>
    </subcellularLocation>
</comment>
<dbReference type="EMBL" id="CP000448">
    <property type="protein sequence ID" value="ABI67584.1"/>
    <property type="molecule type" value="Genomic_DNA"/>
</dbReference>